<dbReference type="CDD" id="cd09917">
    <property type="entry name" value="F-box_SF"/>
    <property type="match status" value="1"/>
</dbReference>
<reference evidence="3" key="1">
    <citation type="journal article" date="2023" name="Mol. Phylogenet. Evol.">
        <title>Genome-scale phylogeny and comparative genomics of the fungal order Sordariales.</title>
        <authorList>
            <person name="Hensen N."/>
            <person name="Bonometti L."/>
            <person name="Westerberg I."/>
            <person name="Brannstrom I.O."/>
            <person name="Guillou S."/>
            <person name="Cros-Aarteil S."/>
            <person name="Calhoun S."/>
            <person name="Haridas S."/>
            <person name="Kuo A."/>
            <person name="Mondo S."/>
            <person name="Pangilinan J."/>
            <person name="Riley R."/>
            <person name="LaButti K."/>
            <person name="Andreopoulos B."/>
            <person name="Lipzen A."/>
            <person name="Chen C."/>
            <person name="Yan M."/>
            <person name="Daum C."/>
            <person name="Ng V."/>
            <person name="Clum A."/>
            <person name="Steindorff A."/>
            <person name="Ohm R.A."/>
            <person name="Martin F."/>
            <person name="Silar P."/>
            <person name="Natvig D.O."/>
            <person name="Lalanne C."/>
            <person name="Gautier V."/>
            <person name="Ament-Velasquez S.L."/>
            <person name="Kruys A."/>
            <person name="Hutchinson M.I."/>
            <person name="Powell A.J."/>
            <person name="Barry K."/>
            <person name="Miller A.N."/>
            <person name="Grigoriev I.V."/>
            <person name="Debuchy R."/>
            <person name="Gladieux P."/>
            <person name="Hiltunen Thoren M."/>
            <person name="Johannesson H."/>
        </authorList>
    </citation>
    <scope>NUCLEOTIDE SEQUENCE [LARGE SCALE GENOMIC DNA]</scope>
    <source>
        <strain evidence="3">CBS 340.73</strain>
    </source>
</reference>
<keyword evidence="3" id="KW-1185">Reference proteome</keyword>
<dbReference type="Gene3D" id="3.80.10.10">
    <property type="entry name" value="Ribonuclease Inhibitor"/>
    <property type="match status" value="1"/>
</dbReference>
<dbReference type="AlphaFoldDB" id="A0AAN6NA81"/>
<dbReference type="PROSITE" id="PS50181">
    <property type="entry name" value="FBOX"/>
    <property type="match status" value="1"/>
</dbReference>
<accession>A0AAN6NA81</accession>
<name>A0AAN6NA81_9PEZI</name>
<evidence type="ECO:0000313" key="2">
    <source>
        <dbReference type="EMBL" id="KAK3941023.1"/>
    </source>
</evidence>
<proteinExistence type="predicted"/>
<protein>
    <recommendedName>
        <fullName evidence="1">F-box domain-containing protein</fullName>
    </recommendedName>
</protein>
<comment type="caution">
    <text evidence="2">The sequence shown here is derived from an EMBL/GenBank/DDBJ whole genome shotgun (WGS) entry which is preliminary data.</text>
</comment>
<feature type="domain" description="F-box" evidence="1">
    <location>
        <begin position="10"/>
        <end position="59"/>
    </location>
</feature>
<dbReference type="InterPro" id="IPR036047">
    <property type="entry name" value="F-box-like_dom_sf"/>
</dbReference>
<dbReference type="SUPFAM" id="SSF81383">
    <property type="entry name" value="F-box domain"/>
    <property type="match status" value="1"/>
</dbReference>
<organism evidence="2 3">
    <name type="scientific">Diplogelasinospora grovesii</name>
    <dbReference type="NCBI Taxonomy" id="303347"/>
    <lineage>
        <taxon>Eukaryota</taxon>
        <taxon>Fungi</taxon>
        <taxon>Dikarya</taxon>
        <taxon>Ascomycota</taxon>
        <taxon>Pezizomycotina</taxon>
        <taxon>Sordariomycetes</taxon>
        <taxon>Sordariomycetidae</taxon>
        <taxon>Sordariales</taxon>
        <taxon>Diplogelasinosporaceae</taxon>
        <taxon>Diplogelasinospora</taxon>
    </lineage>
</organism>
<dbReference type="InterPro" id="IPR001810">
    <property type="entry name" value="F-box_dom"/>
</dbReference>
<evidence type="ECO:0000313" key="3">
    <source>
        <dbReference type="Proteomes" id="UP001303473"/>
    </source>
</evidence>
<dbReference type="EMBL" id="MU853788">
    <property type="protein sequence ID" value="KAK3941023.1"/>
    <property type="molecule type" value="Genomic_DNA"/>
</dbReference>
<dbReference type="InterPro" id="IPR032675">
    <property type="entry name" value="LRR_dom_sf"/>
</dbReference>
<evidence type="ECO:0000259" key="1">
    <source>
        <dbReference type="PROSITE" id="PS50181"/>
    </source>
</evidence>
<dbReference type="Proteomes" id="UP001303473">
    <property type="component" value="Unassembled WGS sequence"/>
</dbReference>
<sequence length="473" mass="53099">MLDATPEQVQSMLLQVPVEVLVRITYFISTKDLCHVRLTCRALERSLFNFFSTEFFRKKQFFVWGESLQALIAISEHANFSQCLEHVIIATDAFPDGARPEPDDQHPNRVQVFLQAAADQSSLMATGVFRDMLARALSNLPNLKTVDIRDFNSNTRTRDGVDTTWTSYGSTTLAAATGISLWPEYRPGMAPGGFMPGKRPEITPSKIFQAAVAALAVAQARPEGIEVVVRGSEGLEDSALYVPRHIHDTVDPVLAGLKRLHLTLGGGRLTKYPWSRDLTFTAQFLAQTQNLTWLRLNFMEYQADLSDGLLQQLSLPFLERLELGRVRVHSGTMLRVLAKCAPTLRSLTFRRAAFAVTDRDANGDRRRRRDYVPGWTQFFAALPRKVPDLDLRELDLSMLAHDWPDVGSTLPSQGQWVCFYDPDTKEYTAGRKYSNMPLAQLAKQVTDELRIGSASERTELRASLRVAPVTLQP</sequence>
<gene>
    <name evidence="2" type="ORF">QBC46DRAFT_383880</name>
</gene>